<organism evidence="3 4">
    <name type="scientific">Sporolactobacillus putidus</name>
    <dbReference type="NCBI Taxonomy" id="492735"/>
    <lineage>
        <taxon>Bacteria</taxon>
        <taxon>Bacillati</taxon>
        <taxon>Bacillota</taxon>
        <taxon>Bacilli</taxon>
        <taxon>Bacillales</taxon>
        <taxon>Sporolactobacillaceae</taxon>
        <taxon>Sporolactobacillus</taxon>
    </lineage>
</organism>
<feature type="domain" description="Nudix hydrolase" evidence="2">
    <location>
        <begin position="279"/>
        <end position="406"/>
    </location>
</feature>
<proteinExistence type="predicted"/>
<dbReference type="InterPro" id="IPR000086">
    <property type="entry name" value="NUDIX_hydrolase_dom"/>
</dbReference>
<dbReference type="InterPro" id="IPR023214">
    <property type="entry name" value="HAD_sf"/>
</dbReference>
<dbReference type="EMBL" id="BMOK01000006">
    <property type="protein sequence ID" value="GGL53788.1"/>
    <property type="molecule type" value="Genomic_DNA"/>
</dbReference>
<dbReference type="InterPro" id="IPR059176">
    <property type="entry name" value="UDP-X_N"/>
</dbReference>
<dbReference type="Gene3D" id="3.90.79.10">
    <property type="entry name" value="Nucleoside Triphosphate Pyrophosphohydrolase"/>
    <property type="match status" value="1"/>
</dbReference>
<keyword evidence="1" id="KW-0175">Coiled coil</keyword>
<dbReference type="CDD" id="cd18889">
    <property type="entry name" value="NUDIX_ADPRase"/>
    <property type="match status" value="1"/>
</dbReference>
<dbReference type="PRINTS" id="PR00413">
    <property type="entry name" value="HADHALOGNASE"/>
</dbReference>
<feature type="coiled-coil region" evidence="1">
    <location>
        <begin position="15"/>
        <end position="42"/>
    </location>
</feature>
<dbReference type="Gene3D" id="1.10.150.240">
    <property type="entry name" value="Putative phosphatase, domain 2"/>
    <property type="match status" value="1"/>
</dbReference>
<dbReference type="Gene3D" id="3.40.50.1000">
    <property type="entry name" value="HAD superfamily/HAD-like"/>
    <property type="match status" value="1"/>
</dbReference>
<dbReference type="Gene3D" id="6.10.250.1120">
    <property type="match status" value="1"/>
</dbReference>
<dbReference type="PROSITE" id="PS51462">
    <property type="entry name" value="NUDIX"/>
    <property type="match status" value="1"/>
</dbReference>
<dbReference type="Pfam" id="PF12535">
    <property type="entry name" value="Nudix_N"/>
    <property type="match status" value="1"/>
</dbReference>
<protein>
    <recommendedName>
        <fullName evidence="2">Nudix hydrolase domain-containing protein</fullName>
    </recommendedName>
</protein>
<dbReference type="InterPro" id="IPR015797">
    <property type="entry name" value="NUDIX_hydrolase-like_dom_sf"/>
</dbReference>
<keyword evidence="4" id="KW-1185">Reference proteome</keyword>
<dbReference type="SFLD" id="SFLDS00003">
    <property type="entry name" value="Haloacid_Dehalogenase"/>
    <property type="match status" value="1"/>
</dbReference>
<reference evidence="3" key="1">
    <citation type="journal article" date="2014" name="Int. J. Syst. Evol. Microbiol.">
        <title>Complete genome sequence of Corynebacterium casei LMG S-19264T (=DSM 44701T), isolated from a smear-ripened cheese.</title>
        <authorList>
            <consortium name="US DOE Joint Genome Institute (JGI-PGF)"/>
            <person name="Walter F."/>
            <person name="Albersmeier A."/>
            <person name="Kalinowski J."/>
            <person name="Ruckert C."/>
        </authorList>
    </citation>
    <scope>NUCLEOTIDE SEQUENCE</scope>
    <source>
        <strain evidence="3">JCM 15325</strain>
    </source>
</reference>
<dbReference type="NCBIfam" id="TIGR01549">
    <property type="entry name" value="HAD-SF-IA-v1"/>
    <property type="match status" value="1"/>
</dbReference>
<dbReference type="InterPro" id="IPR023198">
    <property type="entry name" value="PGP-like_dom2"/>
</dbReference>
<dbReference type="SUPFAM" id="SSF56784">
    <property type="entry name" value="HAD-like"/>
    <property type="match status" value="1"/>
</dbReference>
<dbReference type="SUPFAM" id="SSF55811">
    <property type="entry name" value="Nudix"/>
    <property type="match status" value="1"/>
</dbReference>
<dbReference type="Proteomes" id="UP000654670">
    <property type="component" value="Unassembled WGS sequence"/>
</dbReference>
<dbReference type="SFLD" id="SFLDG01129">
    <property type="entry name" value="C1.5:_HAD__Beta-PGM__Phosphata"/>
    <property type="match status" value="1"/>
</dbReference>
<sequence>MDYKHIVFDIDGTLIDTEYATLHSLQDAIRELQKKNIELSELSFALSIPDEDTLKRLGVPDIGLGMRVWQDHFNRYLSTVSVFKGIRELLEELRKKHYKLGIITSQTKQEYKDGFLHFGLGNFFDAVICTEDSVRHKPDPEPMKKYLQTTGASEEDVLFVGDSIYDMQCASSAGVDCGLALWGCLSARHIQATYYFNMPDDVLSLLIKKAAVSMQKPWLSWAMELQALAQAGLAYSKDRFDLERFSRIRDISAELLSMKSGFSREHIKEIFCNETGYQTPKLDTRAAIFDNGRILLVKERTGTWSLPGGWVDVDQSIKSNTVKEVKEESGFDAVPIRIVAVQDRSAHNLPVYAYGVCKVFVLCEIVGGQFEKNIETVESRFFAPDELPPLSEEKNTEEQIKMCFRAFRDKDWQTQFD</sequence>
<evidence type="ECO:0000313" key="4">
    <source>
        <dbReference type="Proteomes" id="UP000654670"/>
    </source>
</evidence>
<evidence type="ECO:0000313" key="3">
    <source>
        <dbReference type="EMBL" id="GGL53788.1"/>
    </source>
</evidence>
<dbReference type="InterPro" id="IPR036412">
    <property type="entry name" value="HAD-like_sf"/>
</dbReference>
<dbReference type="Pfam" id="PF13419">
    <property type="entry name" value="HAD_2"/>
    <property type="match status" value="1"/>
</dbReference>
<dbReference type="RefSeq" id="WP_188802697.1">
    <property type="nucleotide sequence ID" value="NZ_BMOK01000006.1"/>
</dbReference>
<dbReference type="AlphaFoldDB" id="A0A917S3Y8"/>
<dbReference type="InterPro" id="IPR050155">
    <property type="entry name" value="HAD-like_hydrolase_sf"/>
</dbReference>
<comment type="caution">
    <text evidence="3">The sequence shown here is derived from an EMBL/GenBank/DDBJ whole genome shotgun (WGS) entry which is preliminary data.</text>
</comment>
<dbReference type="InterPro" id="IPR006439">
    <property type="entry name" value="HAD-SF_hydro_IA"/>
</dbReference>
<dbReference type="GO" id="GO:0005829">
    <property type="term" value="C:cytosol"/>
    <property type="evidence" value="ECO:0007669"/>
    <property type="project" value="TreeGrafter"/>
</dbReference>
<dbReference type="GO" id="GO:0008967">
    <property type="term" value="F:phosphoglycolate phosphatase activity"/>
    <property type="evidence" value="ECO:0007669"/>
    <property type="project" value="TreeGrafter"/>
</dbReference>
<dbReference type="PANTHER" id="PTHR43434">
    <property type="entry name" value="PHOSPHOGLYCOLATE PHOSPHATASE"/>
    <property type="match status" value="1"/>
</dbReference>
<evidence type="ECO:0000259" key="2">
    <source>
        <dbReference type="PROSITE" id="PS51462"/>
    </source>
</evidence>
<reference evidence="3" key="2">
    <citation type="submission" date="2020-09" db="EMBL/GenBank/DDBJ databases">
        <authorList>
            <person name="Sun Q."/>
            <person name="Ohkuma M."/>
        </authorList>
    </citation>
    <scope>NUCLEOTIDE SEQUENCE</scope>
    <source>
        <strain evidence="3">JCM 15325</strain>
    </source>
</reference>
<dbReference type="InterPro" id="IPR041492">
    <property type="entry name" value="HAD_2"/>
</dbReference>
<dbReference type="PANTHER" id="PTHR43434:SF26">
    <property type="entry name" value="PYROPHOSPHATASE PPAX"/>
    <property type="match status" value="1"/>
</dbReference>
<dbReference type="GO" id="GO:0006281">
    <property type="term" value="P:DNA repair"/>
    <property type="evidence" value="ECO:0007669"/>
    <property type="project" value="TreeGrafter"/>
</dbReference>
<dbReference type="Pfam" id="PF00293">
    <property type="entry name" value="NUDIX"/>
    <property type="match status" value="1"/>
</dbReference>
<evidence type="ECO:0000256" key="1">
    <source>
        <dbReference type="SAM" id="Coils"/>
    </source>
</evidence>
<name>A0A917S3Y8_9BACL</name>
<gene>
    <name evidence="3" type="ORF">GCM10007968_17250</name>
</gene>
<accession>A0A917S3Y8</accession>